<dbReference type="PROSITE" id="PS50893">
    <property type="entry name" value="ABC_TRANSPORTER_2"/>
    <property type="match status" value="1"/>
</dbReference>
<evidence type="ECO:0000259" key="9">
    <source>
        <dbReference type="PROSITE" id="PS50893"/>
    </source>
</evidence>
<name>A0A1R4I2V9_9GAMM</name>
<dbReference type="GO" id="GO:0016020">
    <property type="term" value="C:membrane"/>
    <property type="evidence" value="ECO:0007669"/>
    <property type="project" value="InterPro"/>
</dbReference>
<dbReference type="OrthoDB" id="9802264at2"/>
<dbReference type="InterPro" id="IPR050093">
    <property type="entry name" value="ABC_SmlMolc_Importer"/>
</dbReference>
<evidence type="ECO:0000256" key="1">
    <source>
        <dbReference type="ARBA" id="ARBA00022448"/>
    </source>
</evidence>
<dbReference type="Pfam" id="PF00005">
    <property type="entry name" value="ABC_tran"/>
    <property type="match status" value="1"/>
</dbReference>
<comment type="caution">
    <text evidence="10">The sequence shown here is derived from an EMBL/GenBank/DDBJ whole genome shotgun (WGS) entry which is preliminary data.</text>
</comment>
<evidence type="ECO:0000256" key="6">
    <source>
        <dbReference type="ARBA" id="ARBA00023004"/>
    </source>
</evidence>
<dbReference type="GO" id="GO:0016887">
    <property type="term" value="F:ATP hydrolysis activity"/>
    <property type="evidence" value="ECO:0007669"/>
    <property type="project" value="InterPro"/>
</dbReference>
<keyword evidence="8" id="KW-0472">Membrane</keyword>
<evidence type="ECO:0000256" key="3">
    <source>
        <dbReference type="ARBA" id="ARBA00022496"/>
    </source>
</evidence>
<keyword evidence="2" id="KW-1003">Cell membrane</keyword>
<dbReference type="InterPro" id="IPR003593">
    <property type="entry name" value="AAA+_ATPase"/>
</dbReference>
<dbReference type="InterPro" id="IPR015853">
    <property type="entry name" value="ABC_transpr_FbpC"/>
</dbReference>
<keyword evidence="6" id="KW-0408">Iron</keyword>
<dbReference type="EMBL" id="FUKM01000053">
    <property type="protein sequence ID" value="SJN14201.1"/>
    <property type="molecule type" value="Genomic_DNA"/>
</dbReference>
<evidence type="ECO:0000256" key="8">
    <source>
        <dbReference type="ARBA" id="ARBA00023136"/>
    </source>
</evidence>
<dbReference type="GO" id="GO:0005524">
    <property type="term" value="F:ATP binding"/>
    <property type="evidence" value="ECO:0007669"/>
    <property type="project" value="UniProtKB-KW"/>
</dbReference>
<reference evidence="10 11" key="1">
    <citation type="submission" date="2017-02" db="EMBL/GenBank/DDBJ databases">
        <authorList>
            <person name="Dridi B."/>
        </authorList>
    </citation>
    <scope>NUCLEOTIDE SEQUENCE [LARGE SCALE GENOMIC DNA]</scope>
    <source>
        <strain evidence="10 11">JB380</strain>
    </source>
</reference>
<dbReference type="InterPro" id="IPR027417">
    <property type="entry name" value="P-loop_NTPase"/>
</dbReference>
<protein>
    <submittedName>
        <fullName evidence="10">Putrescine transport ATP-binding protein PotA (TC 3.A.1.11.1)</fullName>
    </submittedName>
</protein>
<dbReference type="AlphaFoldDB" id="A0A1R4I2V9"/>
<keyword evidence="4" id="KW-0547">Nucleotide-binding</keyword>
<dbReference type="CDD" id="cd03259">
    <property type="entry name" value="ABC_Carb_Solutes_like"/>
    <property type="match status" value="1"/>
</dbReference>
<dbReference type="SMART" id="SM00382">
    <property type="entry name" value="AAA"/>
    <property type="match status" value="1"/>
</dbReference>
<dbReference type="PANTHER" id="PTHR42781:SF4">
    <property type="entry name" value="SPERMIDINE_PUTRESCINE IMPORT ATP-BINDING PROTEIN POTA"/>
    <property type="match status" value="1"/>
</dbReference>
<gene>
    <name evidence="10" type="ORF">CZ787_13955</name>
</gene>
<dbReference type="InterPro" id="IPR017871">
    <property type="entry name" value="ABC_transporter-like_CS"/>
</dbReference>
<evidence type="ECO:0000256" key="2">
    <source>
        <dbReference type="ARBA" id="ARBA00022475"/>
    </source>
</evidence>
<dbReference type="GO" id="GO:0015697">
    <property type="term" value="P:quaternary ammonium group transport"/>
    <property type="evidence" value="ECO:0007669"/>
    <property type="project" value="UniProtKB-ARBA"/>
</dbReference>
<dbReference type="PROSITE" id="PS00211">
    <property type="entry name" value="ABC_TRANSPORTER_1"/>
    <property type="match status" value="1"/>
</dbReference>
<dbReference type="PANTHER" id="PTHR42781">
    <property type="entry name" value="SPERMIDINE/PUTRESCINE IMPORT ATP-BINDING PROTEIN POTA"/>
    <property type="match status" value="1"/>
</dbReference>
<sequence>MSTEALTLNDVTIDLRQKRILENIHLDVAPGSFTCLLGPSGCGKTTLLRAIAGFTPLSRGDIRLGKRSITHLPPEKRQTAMVFQSYALWPHMSVGENLGYPLKLRGVSREERARKVAAMLERMELGGFESRAVTQLSGGQRQRIALGRALIIDPPLLLLDEPLSNLDAAIRRSLRSELRRLQKSLGITTIMVTHDQEEALQMADQIVLMRGGHIVQIAPPQTLYHQPADLAAARFLGVDNTVTRQTSDPAIASTASTFGFRTRDALINAPQHPAMLTRKGRVTECVYTGDGYQISLAAERAEFCATSATPIAPGTFAVVQVPQSALIPFGSDDRHLPPLDRQEDIA</sequence>
<organism evidence="10 11">
    <name type="scientific">Halomonas citrativorans</name>
    <dbReference type="NCBI Taxonomy" id="2742612"/>
    <lineage>
        <taxon>Bacteria</taxon>
        <taxon>Pseudomonadati</taxon>
        <taxon>Pseudomonadota</taxon>
        <taxon>Gammaproteobacteria</taxon>
        <taxon>Oceanospirillales</taxon>
        <taxon>Halomonadaceae</taxon>
        <taxon>Halomonas</taxon>
    </lineage>
</organism>
<dbReference type="SUPFAM" id="SSF52540">
    <property type="entry name" value="P-loop containing nucleoside triphosphate hydrolases"/>
    <property type="match status" value="1"/>
</dbReference>
<keyword evidence="7" id="KW-0406">Ion transport</keyword>
<dbReference type="InterPro" id="IPR003439">
    <property type="entry name" value="ABC_transporter-like_ATP-bd"/>
</dbReference>
<evidence type="ECO:0000256" key="5">
    <source>
        <dbReference type="ARBA" id="ARBA00022840"/>
    </source>
</evidence>
<keyword evidence="1" id="KW-0813">Transport</keyword>
<keyword evidence="5 10" id="KW-0067">ATP-binding</keyword>
<evidence type="ECO:0000256" key="4">
    <source>
        <dbReference type="ARBA" id="ARBA00022741"/>
    </source>
</evidence>
<keyword evidence="3" id="KW-0410">Iron transport</keyword>
<accession>A0A1R4I2V9</accession>
<dbReference type="Gene3D" id="3.40.50.300">
    <property type="entry name" value="P-loop containing nucleotide triphosphate hydrolases"/>
    <property type="match status" value="1"/>
</dbReference>
<dbReference type="FunFam" id="3.40.50.300:FF:000425">
    <property type="entry name" value="Probable ABC transporter, ATP-binding subunit"/>
    <property type="match status" value="1"/>
</dbReference>
<dbReference type="GO" id="GO:0015408">
    <property type="term" value="F:ABC-type ferric iron transporter activity"/>
    <property type="evidence" value="ECO:0007669"/>
    <property type="project" value="InterPro"/>
</dbReference>
<feature type="domain" description="ABC transporter" evidence="9">
    <location>
        <begin position="6"/>
        <end position="236"/>
    </location>
</feature>
<evidence type="ECO:0000313" key="10">
    <source>
        <dbReference type="EMBL" id="SJN14201.1"/>
    </source>
</evidence>
<evidence type="ECO:0000313" key="11">
    <source>
        <dbReference type="Proteomes" id="UP000196331"/>
    </source>
</evidence>
<dbReference type="RefSeq" id="WP_087110098.1">
    <property type="nucleotide sequence ID" value="NZ_FUKM01000053.1"/>
</dbReference>
<dbReference type="Proteomes" id="UP000196331">
    <property type="component" value="Unassembled WGS sequence"/>
</dbReference>
<evidence type="ECO:0000256" key="7">
    <source>
        <dbReference type="ARBA" id="ARBA00023065"/>
    </source>
</evidence>
<proteinExistence type="predicted"/>